<dbReference type="Pfam" id="PF04542">
    <property type="entry name" value="Sigma70_r2"/>
    <property type="match status" value="1"/>
</dbReference>
<dbReference type="GO" id="GO:0003677">
    <property type="term" value="F:DNA binding"/>
    <property type="evidence" value="ECO:0007669"/>
    <property type="project" value="InterPro"/>
</dbReference>
<dbReference type="GO" id="GO:0006352">
    <property type="term" value="P:DNA-templated transcription initiation"/>
    <property type="evidence" value="ECO:0007669"/>
    <property type="project" value="InterPro"/>
</dbReference>
<dbReference type="GO" id="GO:0016987">
    <property type="term" value="F:sigma factor activity"/>
    <property type="evidence" value="ECO:0007669"/>
    <property type="project" value="UniProtKB-KW"/>
</dbReference>
<protein>
    <submittedName>
        <fullName evidence="7">RNA polymerase sigma-70 factor</fullName>
    </submittedName>
</protein>
<keyword evidence="4" id="KW-0804">Transcription</keyword>
<dbReference type="NCBIfam" id="TIGR02985">
    <property type="entry name" value="Sig70_bacteroi1"/>
    <property type="match status" value="1"/>
</dbReference>
<dbReference type="InterPro" id="IPR013325">
    <property type="entry name" value="RNA_pol_sigma_r2"/>
</dbReference>
<name>A0A2D1U254_9SPHI</name>
<evidence type="ECO:0000256" key="2">
    <source>
        <dbReference type="ARBA" id="ARBA00023015"/>
    </source>
</evidence>
<feature type="domain" description="RNA polymerase sigma-70 region 2" evidence="5">
    <location>
        <begin position="27"/>
        <end position="92"/>
    </location>
</feature>
<dbReference type="InterPro" id="IPR014327">
    <property type="entry name" value="RNA_pol_sigma70_bacteroid"/>
</dbReference>
<evidence type="ECO:0000313" key="7">
    <source>
        <dbReference type="EMBL" id="ATP55673.1"/>
    </source>
</evidence>
<dbReference type="InterPro" id="IPR013324">
    <property type="entry name" value="RNA_pol_sigma_r3/r4-like"/>
</dbReference>
<gene>
    <name evidence="7" type="ORF">CPT03_03915</name>
</gene>
<dbReference type="NCBIfam" id="TIGR02937">
    <property type="entry name" value="sigma70-ECF"/>
    <property type="match status" value="1"/>
</dbReference>
<dbReference type="InterPro" id="IPR036388">
    <property type="entry name" value="WH-like_DNA-bd_sf"/>
</dbReference>
<dbReference type="PANTHER" id="PTHR43133">
    <property type="entry name" value="RNA POLYMERASE ECF-TYPE SIGMA FACTO"/>
    <property type="match status" value="1"/>
</dbReference>
<keyword evidence="8" id="KW-1185">Reference proteome</keyword>
<dbReference type="OrthoDB" id="1097528at2"/>
<keyword evidence="2" id="KW-0805">Transcription regulation</keyword>
<proteinExistence type="inferred from homology"/>
<dbReference type="InterPro" id="IPR013249">
    <property type="entry name" value="RNA_pol_sigma70_r4_t2"/>
</dbReference>
<dbReference type="Gene3D" id="1.10.1740.10">
    <property type="match status" value="1"/>
</dbReference>
<dbReference type="InterPro" id="IPR007627">
    <property type="entry name" value="RNA_pol_sigma70_r2"/>
</dbReference>
<dbReference type="SUPFAM" id="SSF88659">
    <property type="entry name" value="Sigma3 and sigma4 domains of RNA polymerase sigma factors"/>
    <property type="match status" value="1"/>
</dbReference>
<dbReference type="Pfam" id="PF08281">
    <property type="entry name" value="Sigma70_r4_2"/>
    <property type="match status" value="1"/>
</dbReference>
<dbReference type="Gene3D" id="1.10.10.10">
    <property type="entry name" value="Winged helix-like DNA-binding domain superfamily/Winged helix DNA-binding domain"/>
    <property type="match status" value="1"/>
</dbReference>
<dbReference type="EMBL" id="CP024091">
    <property type="protein sequence ID" value="ATP55673.1"/>
    <property type="molecule type" value="Genomic_DNA"/>
</dbReference>
<dbReference type="PANTHER" id="PTHR43133:SF46">
    <property type="entry name" value="RNA POLYMERASE SIGMA-70 FACTOR ECF SUBFAMILY"/>
    <property type="match status" value="1"/>
</dbReference>
<evidence type="ECO:0000256" key="3">
    <source>
        <dbReference type="ARBA" id="ARBA00023082"/>
    </source>
</evidence>
<evidence type="ECO:0000313" key="8">
    <source>
        <dbReference type="Proteomes" id="UP000223749"/>
    </source>
</evidence>
<dbReference type="RefSeq" id="WP_099437619.1">
    <property type="nucleotide sequence ID" value="NZ_CP024091.1"/>
</dbReference>
<sequence>MKDYSSFSDSQLLSLLREEDHLAFTEIYNRYWKRLFTIASHKLKALEDAEEVVQNIFVALWNRRTNLYVTSTLSAYLAVSVKYRVIKMLDKQYNQQKYVNSLDSQMLVDDSTADWLNFLELKKRLEKLVADLPDKCQIVYKMSRDKGMSQKQIATALNISEKTVEARLGRAMKTLRAGLSHFLISLL</sequence>
<evidence type="ECO:0000259" key="5">
    <source>
        <dbReference type="Pfam" id="PF04542"/>
    </source>
</evidence>
<dbReference type="Proteomes" id="UP000223749">
    <property type="component" value="Chromosome"/>
</dbReference>
<evidence type="ECO:0000256" key="1">
    <source>
        <dbReference type="ARBA" id="ARBA00010641"/>
    </source>
</evidence>
<dbReference type="AlphaFoldDB" id="A0A2D1U254"/>
<organism evidence="7 8">
    <name type="scientific">Pedobacter ginsengisoli</name>
    <dbReference type="NCBI Taxonomy" id="363852"/>
    <lineage>
        <taxon>Bacteria</taxon>
        <taxon>Pseudomonadati</taxon>
        <taxon>Bacteroidota</taxon>
        <taxon>Sphingobacteriia</taxon>
        <taxon>Sphingobacteriales</taxon>
        <taxon>Sphingobacteriaceae</taxon>
        <taxon>Pedobacter</taxon>
    </lineage>
</organism>
<dbReference type="KEGG" id="pgs:CPT03_03915"/>
<dbReference type="InterPro" id="IPR014284">
    <property type="entry name" value="RNA_pol_sigma-70_dom"/>
</dbReference>
<dbReference type="InterPro" id="IPR039425">
    <property type="entry name" value="RNA_pol_sigma-70-like"/>
</dbReference>
<dbReference type="CDD" id="cd06171">
    <property type="entry name" value="Sigma70_r4"/>
    <property type="match status" value="1"/>
</dbReference>
<evidence type="ECO:0000259" key="6">
    <source>
        <dbReference type="Pfam" id="PF08281"/>
    </source>
</evidence>
<comment type="similarity">
    <text evidence="1">Belongs to the sigma-70 factor family. ECF subfamily.</text>
</comment>
<dbReference type="SUPFAM" id="SSF88946">
    <property type="entry name" value="Sigma2 domain of RNA polymerase sigma factors"/>
    <property type="match status" value="1"/>
</dbReference>
<evidence type="ECO:0000256" key="4">
    <source>
        <dbReference type="ARBA" id="ARBA00023163"/>
    </source>
</evidence>
<feature type="domain" description="RNA polymerase sigma factor 70 region 4 type 2" evidence="6">
    <location>
        <begin position="124"/>
        <end position="175"/>
    </location>
</feature>
<reference evidence="7 8" key="1">
    <citation type="submission" date="2017-10" db="EMBL/GenBank/DDBJ databases">
        <title>Whole genome of Pedobacter ginsengisoli T01R-27 isolated from tomato rhizosphere.</title>
        <authorList>
            <person name="Weon H.-Y."/>
            <person name="Lee S.A."/>
            <person name="Sang M.K."/>
            <person name="Song J."/>
        </authorList>
    </citation>
    <scope>NUCLEOTIDE SEQUENCE [LARGE SCALE GENOMIC DNA]</scope>
    <source>
        <strain evidence="7 8">T01R-27</strain>
    </source>
</reference>
<keyword evidence="3" id="KW-0731">Sigma factor</keyword>
<accession>A0A2D1U254</accession>